<dbReference type="Gene3D" id="1.25.10.10">
    <property type="entry name" value="Leucine-rich Repeat Variant"/>
    <property type="match status" value="1"/>
</dbReference>
<dbReference type="InterPro" id="IPR011989">
    <property type="entry name" value="ARM-like"/>
</dbReference>
<dbReference type="InterPro" id="IPR013878">
    <property type="entry name" value="Mo25"/>
</dbReference>
<dbReference type="Pfam" id="PF08569">
    <property type="entry name" value="Mo25"/>
    <property type="match status" value="1"/>
</dbReference>
<evidence type="ECO:0000313" key="4">
    <source>
        <dbReference type="WBParaSite" id="GPUH_0002005401-mRNA-1"/>
    </source>
</evidence>
<dbReference type="GO" id="GO:0035556">
    <property type="term" value="P:intracellular signal transduction"/>
    <property type="evidence" value="ECO:0007669"/>
    <property type="project" value="TreeGrafter"/>
</dbReference>
<proteinExistence type="inferred from homology"/>
<evidence type="ECO:0000313" key="3">
    <source>
        <dbReference type="Proteomes" id="UP000271098"/>
    </source>
</evidence>
<dbReference type="Proteomes" id="UP000271098">
    <property type="component" value="Unassembled WGS sequence"/>
</dbReference>
<name>A0A183EGD8_9BILA</name>
<comment type="similarity">
    <text evidence="1">Belongs to the Mo25 family.</text>
</comment>
<reference evidence="4" key="1">
    <citation type="submission" date="2016-06" db="UniProtKB">
        <authorList>
            <consortium name="WormBaseParasite"/>
        </authorList>
    </citation>
    <scope>IDENTIFICATION</scope>
</reference>
<organism evidence="4">
    <name type="scientific">Gongylonema pulchrum</name>
    <dbReference type="NCBI Taxonomy" id="637853"/>
    <lineage>
        <taxon>Eukaryota</taxon>
        <taxon>Metazoa</taxon>
        <taxon>Ecdysozoa</taxon>
        <taxon>Nematoda</taxon>
        <taxon>Chromadorea</taxon>
        <taxon>Rhabditida</taxon>
        <taxon>Spirurina</taxon>
        <taxon>Spiruromorpha</taxon>
        <taxon>Spiruroidea</taxon>
        <taxon>Gongylonematidae</taxon>
        <taxon>Gongylonema</taxon>
    </lineage>
</organism>
<evidence type="ECO:0000313" key="2">
    <source>
        <dbReference type="EMBL" id="VDN35144.1"/>
    </source>
</evidence>
<gene>
    <name evidence="2" type="ORF">GPUH_LOCUS20028</name>
</gene>
<protein>
    <submittedName>
        <fullName evidence="4">Protein Mo25</fullName>
    </submittedName>
</protein>
<dbReference type="OrthoDB" id="609103at2759"/>
<dbReference type="AlphaFoldDB" id="A0A183EGD8"/>
<dbReference type="WBParaSite" id="GPUH_0002005401-mRNA-1">
    <property type="protein sequence ID" value="GPUH_0002005401-mRNA-1"/>
    <property type="gene ID" value="GPUH_0002005401"/>
</dbReference>
<evidence type="ECO:0000256" key="1">
    <source>
        <dbReference type="ARBA" id="ARBA00011012"/>
    </source>
</evidence>
<dbReference type="GO" id="GO:0043539">
    <property type="term" value="F:protein serine/threonine kinase activator activity"/>
    <property type="evidence" value="ECO:0007669"/>
    <property type="project" value="TreeGrafter"/>
</dbReference>
<dbReference type="InterPro" id="IPR016024">
    <property type="entry name" value="ARM-type_fold"/>
</dbReference>
<keyword evidence="3" id="KW-1185">Reference proteome</keyword>
<sequence>MGVLEVAQLAQETYNSNVLQLLIDNLTKLDFEAKKDVAQIFNNLLRRQIGTRSPTVEYVHSRPQMLDALVRGYESQDIAVTCGSMLRECIRHENLAKLVLRSSSFYNFFSYVELSTFDIASDAFSTFKELITRHKALCADFLESNYESFFEYYEKLLHSENYVTRRQSLKLMMNMLREKSRSIQFEAFHVFKVCVFFFPKNENWKNRMGRSSLDPPTVLCSRFCVLE</sequence>
<dbReference type="EMBL" id="UYRT01089636">
    <property type="protein sequence ID" value="VDN35144.1"/>
    <property type="molecule type" value="Genomic_DNA"/>
</dbReference>
<dbReference type="PANTHER" id="PTHR10182:SF3">
    <property type="entry name" value="PROTEIN MO25"/>
    <property type="match status" value="1"/>
</dbReference>
<dbReference type="PANTHER" id="PTHR10182">
    <property type="entry name" value="CALCIUM-BINDING PROTEIN 39-RELATED"/>
    <property type="match status" value="1"/>
</dbReference>
<dbReference type="SUPFAM" id="SSF48371">
    <property type="entry name" value="ARM repeat"/>
    <property type="match status" value="1"/>
</dbReference>
<accession>A0A183EGD8</accession>
<reference evidence="2 3" key="2">
    <citation type="submission" date="2018-11" db="EMBL/GenBank/DDBJ databases">
        <authorList>
            <consortium name="Pathogen Informatics"/>
        </authorList>
    </citation>
    <scope>NUCLEOTIDE SEQUENCE [LARGE SCALE GENOMIC DNA]</scope>
</reference>